<dbReference type="EMBL" id="CAADJE010000025">
    <property type="protein sequence ID" value="VFS75019.1"/>
    <property type="molecule type" value="Genomic_DNA"/>
</dbReference>
<evidence type="ECO:0000313" key="3">
    <source>
        <dbReference type="Proteomes" id="UP000345637"/>
    </source>
</evidence>
<dbReference type="AlphaFoldDB" id="A0A485C2L6"/>
<protein>
    <submittedName>
        <fullName evidence="2">Uncharacterized protein</fullName>
    </submittedName>
</protein>
<sequence>MGDIRGMHHLFEQLWQNRKNQPDAHRIEPDGHKNNAKGSVHNGVQYLPRGSGIGRILGRRFSGAKSVFQQCQKALANGGGKMFGLAQCVAKSDTPAIQDDAGNQSGNGIGAQAQRGAQRACY</sequence>
<proteinExistence type="predicted"/>
<evidence type="ECO:0000313" key="2">
    <source>
        <dbReference type="EMBL" id="VFS75019.1"/>
    </source>
</evidence>
<dbReference type="Proteomes" id="UP000345637">
    <property type="component" value="Unassembled WGS sequence"/>
</dbReference>
<accession>A0A485C2L6</accession>
<feature type="compositionally biased region" description="Basic and acidic residues" evidence="1">
    <location>
        <begin position="20"/>
        <end position="33"/>
    </location>
</feature>
<name>A0A485C2L6_RAOPL</name>
<reference evidence="2 3" key="1">
    <citation type="submission" date="2019-03" db="EMBL/GenBank/DDBJ databases">
        <authorList>
            <consortium name="Pathogen Informatics"/>
        </authorList>
    </citation>
    <scope>NUCLEOTIDE SEQUENCE [LARGE SCALE GENOMIC DNA]</scope>
    <source>
        <strain evidence="2 3">NCTC12998</strain>
    </source>
</reference>
<gene>
    <name evidence="2" type="ORF">NCTC12998_04575</name>
</gene>
<evidence type="ECO:0000256" key="1">
    <source>
        <dbReference type="SAM" id="MobiDB-lite"/>
    </source>
</evidence>
<organism evidence="2 3">
    <name type="scientific">Raoultella planticola</name>
    <name type="common">Klebsiella planticola</name>
    <dbReference type="NCBI Taxonomy" id="575"/>
    <lineage>
        <taxon>Bacteria</taxon>
        <taxon>Pseudomonadati</taxon>
        <taxon>Pseudomonadota</taxon>
        <taxon>Gammaproteobacteria</taxon>
        <taxon>Enterobacterales</taxon>
        <taxon>Enterobacteriaceae</taxon>
        <taxon>Klebsiella/Raoultella group</taxon>
        <taxon>Raoultella</taxon>
    </lineage>
</organism>
<feature type="region of interest" description="Disordered" evidence="1">
    <location>
        <begin position="20"/>
        <end position="44"/>
    </location>
</feature>